<comment type="caution">
    <text evidence="3">The sequence shown here is derived from an EMBL/GenBank/DDBJ whole genome shotgun (WGS) entry which is preliminary data.</text>
</comment>
<dbReference type="PANTHER" id="PTHR30204:SF96">
    <property type="entry name" value="CHROMOSOME-ANCHORING PROTEIN RACA"/>
    <property type="match status" value="1"/>
</dbReference>
<feature type="domain" description="HTH merR-type" evidence="2">
    <location>
        <begin position="6"/>
        <end position="75"/>
    </location>
</feature>
<dbReference type="PANTHER" id="PTHR30204">
    <property type="entry name" value="REDOX-CYCLING DRUG-SENSING TRANSCRIPTIONAL ACTIVATOR SOXR"/>
    <property type="match status" value="1"/>
</dbReference>
<dbReference type="EMBL" id="JACONZ010000001">
    <property type="protein sequence ID" value="MBC5580189.1"/>
    <property type="molecule type" value="Genomic_DNA"/>
</dbReference>
<dbReference type="PROSITE" id="PS50937">
    <property type="entry name" value="HTH_MERR_2"/>
    <property type="match status" value="1"/>
</dbReference>
<name>A0A923I5K4_9FIRM</name>
<dbReference type="PRINTS" id="PR00040">
    <property type="entry name" value="HTHMERR"/>
</dbReference>
<evidence type="ECO:0000313" key="4">
    <source>
        <dbReference type="Proteomes" id="UP000659630"/>
    </source>
</evidence>
<reference evidence="3" key="1">
    <citation type="submission" date="2020-08" db="EMBL/GenBank/DDBJ databases">
        <title>Genome public.</title>
        <authorList>
            <person name="Liu C."/>
            <person name="Sun Q."/>
        </authorList>
    </citation>
    <scope>NUCLEOTIDE SEQUENCE</scope>
    <source>
        <strain evidence="3">BX8</strain>
    </source>
</reference>
<sequence length="264" mass="30282">MANGELLTVGQLAKKMGVTVRTLQYYDRVGLLKPTALSEGGRRLYSARDMVRLHQILSLKYLGFSLQEIQGQLFNLDTPQQVADMLDRQEQLVRRQIDELNTALEALVAFRGEVLQMNTVDFDRYADIIALLRMHNESYWILKLFDTDLNDHVRRRFADRPELGTHILESYHSMVDEILALKQAGCAPENEEAIDLGRRWWQMILEFTGGDMDLLPKLMDFNQSKAGWAAGMAEKQSEIDAYMGALLGAYFEREGIHIPELEEK</sequence>
<dbReference type="SMART" id="SM00422">
    <property type="entry name" value="HTH_MERR"/>
    <property type="match status" value="1"/>
</dbReference>
<organism evidence="3 4">
    <name type="scientific">Anaerofilum hominis</name>
    <dbReference type="NCBI Taxonomy" id="2763016"/>
    <lineage>
        <taxon>Bacteria</taxon>
        <taxon>Bacillati</taxon>
        <taxon>Bacillota</taxon>
        <taxon>Clostridia</taxon>
        <taxon>Eubacteriales</taxon>
        <taxon>Oscillospiraceae</taxon>
        <taxon>Anaerofilum</taxon>
    </lineage>
</organism>
<keyword evidence="4" id="KW-1185">Reference proteome</keyword>
<dbReference type="CDD" id="cd01106">
    <property type="entry name" value="HTH_TipAL-Mta"/>
    <property type="match status" value="1"/>
</dbReference>
<dbReference type="RefSeq" id="WP_186886557.1">
    <property type="nucleotide sequence ID" value="NZ_JACONZ010000001.1"/>
</dbReference>
<dbReference type="Gene3D" id="1.10.1660.10">
    <property type="match status" value="1"/>
</dbReference>
<protein>
    <submittedName>
        <fullName evidence="3">MerR family transcriptional regulator</fullName>
    </submittedName>
</protein>
<dbReference type="Proteomes" id="UP000659630">
    <property type="component" value="Unassembled WGS sequence"/>
</dbReference>
<accession>A0A923I5K4</accession>
<dbReference type="Pfam" id="PF13411">
    <property type="entry name" value="MerR_1"/>
    <property type="match status" value="1"/>
</dbReference>
<evidence type="ECO:0000256" key="1">
    <source>
        <dbReference type="ARBA" id="ARBA00023125"/>
    </source>
</evidence>
<evidence type="ECO:0000313" key="3">
    <source>
        <dbReference type="EMBL" id="MBC5580189.1"/>
    </source>
</evidence>
<dbReference type="InterPro" id="IPR009061">
    <property type="entry name" value="DNA-bd_dom_put_sf"/>
</dbReference>
<proteinExistence type="predicted"/>
<evidence type="ECO:0000259" key="2">
    <source>
        <dbReference type="PROSITE" id="PS50937"/>
    </source>
</evidence>
<dbReference type="GO" id="GO:0003700">
    <property type="term" value="F:DNA-binding transcription factor activity"/>
    <property type="evidence" value="ECO:0007669"/>
    <property type="project" value="InterPro"/>
</dbReference>
<gene>
    <name evidence="3" type="ORF">H8S23_01575</name>
</gene>
<keyword evidence="1" id="KW-0238">DNA-binding</keyword>
<dbReference type="InterPro" id="IPR000551">
    <property type="entry name" value="MerR-type_HTH_dom"/>
</dbReference>
<dbReference type="AlphaFoldDB" id="A0A923I5K4"/>
<dbReference type="SUPFAM" id="SSF46955">
    <property type="entry name" value="Putative DNA-binding domain"/>
    <property type="match status" value="1"/>
</dbReference>
<dbReference type="InterPro" id="IPR047057">
    <property type="entry name" value="MerR_fam"/>
</dbReference>
<dbReference type="GO" id="GO:0003677">
    <property type="term" value="F:DNA binding"/>
    <property type="evidence" value="ECO:0007669"/>
    <property type="project" value="UniProtKB-KW"/>
</dbReference>